<dbReference type="Proteomes" id="UP001150941">
    <property type="component" value="Unassembled WGS sequence"/>
</dbReference>
<keyword evidence="4" id="KW-0378">Hydrolase</keyword>
<evidence type="ECO:0000313" key="12">
    <source>
        <dbReference type="EMBL" id="KAJ5247794.1"/>
    </source>
</evidence>
<organism evidence="12 13">
    <name type="scientific">Penicillium chermesinum</name>
    <dbReference type="NCBI Taxonomy" id="63820"/>
    <lineage>
        <taxon>Eukaryota</taxon>
        <taxon>Fungi</taxon>
        <taxon>Dikarya</taxon>
        <taxon>Ascomycota</taxon>
        <taxon>Pezizomycotina</taxon>
        <taxon>Eurotiomycetes</taxon>
        <taxon>Eurotiomycetidae</taxon>
        <taxon>Eurotiales</taxon>
        <taxon>Aspergillaceae</taxon>
        <taxon>Penicillium</taxon>
    </lineage>
</organism>
<keyword evidence="13" id="KW-1185">Reference proteome</keyword>
<keyword evidence="8" id="KW-0511">Multifunctional enzyme</keyword>
<dbReference type="PANTHER" id="PTHR22993">
    <property type="entry name" value="FORMAMIDOPYRIMIDINE-DNA GLYCOSYLASE"/>
    <property type="match status" value="1"/>
</dbReference>
<dbReference type="InterPro" id="IPR012319">
    <property type="entry name" value="FPG_cat"/>
</dbReference>
<sequence>MHFGMAGWLKIKDADTYYYRTDKPADKEWPPKYWKFLLETTEPKTEAAFVDFRRLSRIRLVDCPADEIRSYSPLKENGPDPVADKDILTLSWLDEKLKSKKVPIKALLLDQANISGIGNWMGDEILYNARIHPEQYSNTLRDDQIKDLHTSIHYVCKTAFDLLADSEKFPEHWLFKHRWGKGKKNQPSVLPNGDKITFLTVGGRTSAVVPAVQKKTGPVTEDADGDAAPGAKRKRGVKHESDSEHELKQETSKAPKVKKEVDEKPTNEATGRRRSTRVRK</sequence>
<evidence type="ECO:0000256" key="2">
    <source>
        <dbReference type="ARBA" id="ARBA00009409"/>
    </source>
</evidence>
<keyword evidence="3" id="KW-0227">DNA damage</keyword>
<evidence type="ECO:0000256" key="1">
    <source>
        <dbReference type="ARBA" id="ARBA00001668"/>
    </source>
</evidence>
<reference evidence="12" key="1">
    <citation type="submission" date="2022-11" db="EMBL/GenBank/DDBJ databases">
        <authorList>
            <person name="Petersen C."/>
        </authorList>
    </citation>
    <scope>NUCLEOTIDE SEQUENCE</scope>
    <source>
        <strain evidence="12">IBT 19713</strain>
    </source>
</reference>
<keyword evidence="9" id="KW-0326">Glycosidase</keyword>
<evidence type="ECO:0000256" key="9">
    <source>
        <dbReference type="ARBA" id="ARBA00023295"/>
    </source>
</evidence>
<dbReference type="GeneID" id="83199377"/>
<dbReference type="EMBL" id="JAPQKS010000002">
    <property type="protein sequence ID" value="KAJ5247794.1"/>
    <property type="molecule type" value="Genomic_DNA"/>
</dbReference>
<gene>
    <name evidence="12" type="ORF">N7468_002777</name>
</gene>
<dbReference type="Pfam" id="PF06831">
    <property type="entry name" value="H2TH"/>
    <property type="match status" value="1"/>
</dbReference>
<evidence type="ECO:0000313" key="13">
    <source>
        <dbReference type="Proteomes" id="UP001150941"/>
    </source>
</evidence>
<evidence type="ECO:0000256" key="5">
    <source>
        <dbReference type="ARBA" id="ARBA00023125"/>
    </source>
</evidence>
<evidence type="ECO:0000256" key="10">
    <source>
        <dbReference type="SAM" id="MobiDB-lite"/>
    </source>
</evidence>
<dbReference type="GO" id="GO:0008270">
    <property type="term" value="F:zinc ion binding"/>
    <property type="evidence" value="ECO:0007669"/>
    <property type="project" value="InterPro"/>
</dbReference>
<evidence type="ECO:0000256" key="6">
    <source>
        <dbReference type="ARBA" id="ARBA00023204"/>
    </source>
</evidence>
<dbReference type="GO" id="GO:0003684">
    <property type="term" value="F:damaged DNA binding"/>
    <property type="evidence" value="ECO:0007669"/>
    <property type="project" value="InterPro"/>
</dbReference>
<dbReference type="PANTHER" id="PTHR22993:SF9">
    <property type="entry name" value="FORMAMIDOPYRIMIDINE-DNA GLYCOSYLASE"/>
    <property type="match status" value="1"/>
</dbReference>
<dbReference type="InterPro" id="IPR035937">
    <property type="entry name" value="FPG_N"/>
</dbReference>
<name>A0A9W9TZY0_9EURO</name>
<dbReference type="GO" id="GO:0008534">
    <property type="term" value="F:oxidized purine nucleobase lesion DNA N-glycosylase activity"/>
    <property type="evidence" value="ECO:0007669"/>
    <property type="project" value="UniProtKB-EC"/>
</dbReference>
<dbReference type="GO" id="GO:0005634">
    <property type="term" value="C:nucleus"/>
    <property type="evidence" value="ECO:0007669"/>
    <property type="project" value="TreeGrafter"/>
</dbReference>
<evidence type="ECO:0000256" key="7">
    <source>
        <dbReference type="ARBA" id="ARBA00023239"/>
    </source>
</evidence>
<dbReference type="AlphaFoldDB" id="A0A9W9TZY0"/>
<keyword evidence="7" id="KW-0456">Lyase</keyword>
<dbReference type="GO" id="GO:0006284">
    <property type="term" value="P:base-excision repair"/>
    <property type="evidence" value="ECO:0007669"/>
    <property type="project" value="InterPro"/>
</dbReference>
<feature type="compositionally biased region" description="Basic and acidic residues" evidence="10">
    <location>
        <begin position="238"/>
        <end position="266"/>
    </location>
</feature>
<feature type="domain" description="Formamidopyrimidine-DNA glycosylase H2TH DNA-binding" evidence="11">
    <location>
        <begin position="77"/>
        <end position="171"/>
    </location>
</feature>
<comment type="caution">
    <text evidence="12">The sequence shown here is derived from an EMBL/GenBank/DDBJ whole genome shotgun (WGS) entry which is preliminary data.</text>
</comment>
<protein>
    <recommendedName>
        <fullName evidence="11">Formamidopyrimidine-DNA glycosylase H2TH DNA-binding domain-containing protein</fullName>
    </recommendedName>
</protein>
<dbReference type="RefSeq" id="XP_058335215.1">
    <property type="nucleotide sequence ID" value="XM_058472074.1"/>
</dbReference>
<dbReference type="OrthoDB" id="444592at2759"/>
<dbReference type="InterPro" id="IPR010979">
    <property type="entry name" value="Ribosomal_uS13-like_H2TH"/>
</dbReference>
<reference evidence="12" key="2">
    <citation type="journal article" date="2023" name="IMA Fungus">
        <title>Comparative genomic study of the Penicillium genus elucidates a diverse pangenome and 15 lateral gene transfer events.</title>
        <authorList>
            <person name="Petersen C."/>
            <person name="Sorensen T."/>
            <person name="Nielsen M.R."/>
            <person name="Sondergaard T.E."/>
            <person name="Sorensen J.L."/>
            <person name="Fitzpatrick D.A."/>
            <person name="Frisvad J.C."/>
            <person name="Nielsen K.L."/>
        </authorList>
    </citation>
    <scope>NUCLEOTIDE SEQUENCE</scope>
    <source>
        <strain evidence="12">IBT 19713</strain>
    </source>
</reference>
<evidence type="ECO:0000259" key="11">
    <source>
        <dbReference type="SMART" id="SM01232"/>
    </source>
</evidence>
<evidence type="ECO:0000256" key="4">
    <source>
        <dbReference type="ARBA" id="ARBA00022801"/>
    </source>
</evidence>
<dbReference type="SMART" id="SM01232">
    <property type="entry name" value="H2TH"/>
    <property type="match status" value="1"/>
</dbReference>
<evidence type="ECO:0000256" key="8">
    <source>
        <dbReference type="ARBA" id="ARBA00023268"/>
    </source>
</evidence>
<dbReference type="SUPFAM" id="SSF81624">
    <property type="entry name" value="N-terminal domain of MutM-like DNA repair proteins"/>
    <property type="match status" value="1"/>
</dbReference>
<accession>A0A9W9TZY0</accession>
<dbReference type="Gene3D" id="3.20.190.10">
    <property type="entry name" value="MutM-like, N-terminal"/>
    <property type="match status" value="1"/>
</dbReference>
<comment type="similarity">
    <text evidence="2">Belongs to the FPG family.</text>
</comment>
<proteinExistence type="inferred from homology"/>
<dbReference type="GO" id="GO:0003906">
    <property type="term" value="F:DNA-(apurinic or apyrimidinic site) endonuclease activity"/>
    <property type="evidence" value="ECO:0007669"/>
    <property type="project" value="InterPro"/>
</dbReference>
<dbReference type="FunFam" id="1.10.8.50:FF:000009">
    <property type="entry name" value="Formamidopyrimidine-DNA glycosylase"/>
    <property type="match status" value="1"/>
</dbReference>
<feature type="region of interest" description="Disordered" evidence="10">
    <location>
        <begin position="216"/>
        <end position="280"/>
    </location>
</feature>
<keyword evidence="6" id="KW-0234">DNA repair</keyword>
<evidence type="ECO:0000256" key="3">
    <source>
        <dbReference type="ARBA" id="ARBA00022763"/>
    </source>
</evidence>
<dbReference type="Gene3D" id="1.10.8.50">
    <property type="match status" value="1"/>
</dbReference>
<keyword evidence="5" id="KW-0238">DNA-binding</keyword>
<dbReference type="InterPro" id="IPR015886">
    <property type="entry name" value="H2TH_FPG"/>
</dbReference>
<dbReference type="SUPFAM" id="SSF46946">
    <property type="entry name" value="S13-like H2TH domain"/>
    <property type="match status" value="1"/>
</dbReference>
<comment type="catalytic activity">
    <reaction evidence="1">
        <text>Hydrolysis of DNA containing ring-opened 7-methylguanine residues, releasing 2,6-diamino-4-hydroxy-5-(N-methyl)formamidopyrimidine.</text>
        <dbReference type="EC" id="3.2.2.23"/>
    </reaction>
</comment>
<dbReference type="GO" id="GO:0016829">
    <property type="term" value="F:lyase activity"/>
    <property type="evidence" value="ECO:0007669"/>
    <property type="project" value="UniProtKB-KW"/>
</dbReference>
<dbReference type="Pfam" id="PF01149">
    <property type="entry name" value="Fapy_DNA_glyco"/>
    <property type="match status" value="1"/>
</dbReference>